<protein>
    <recommendedName>
        <fullName evidence="4">DUF4426 domain-containing protein</fullName>
    </recommendedName>
</protein>
<evidence type="ECO:0008006" key="4">
    <source>
        <dbReference type="Google" id="ProtNLM"/>
    </source>
</evidence>
<dbReference type="RefSeq" id="WP_189773541.1">
    <property type="nucleotide sequence ID" value="NZ_BNCK01000009.1"/>
</dbReference>
<keyword evidence="3" id="KW-1185">Reference proteome</keyword>
<gene>
    <name evidence="2" type="ORF">GCM10017161_35860</name>
</gene>
<evidence type="ECO:0000256" key="1">
    <source>
        <dbReference type="SAM" id="SignalP"/>
    </source>
</evidence>
<sequence>MKYLLFCLTLLSLSVQAFEDDKLKFEFGRVIFNELQEAIGFEHTEKIPVVLKGANVMYGLLVTSETDEILTLDSVHTIPTKDNKVIKVIGKSINMKHKAAIFLKTENKDVVGDYKMEVFIDGRLIKTFDYQLVSST</sequence>
<keyword evidence="1" id="KW-0732">Signal</keyword>
<reference evidence="2" key="2">
    <citation type="submission" date="2020-09" db="EMBL/GenBank/DDBJ databases">
        <authorList>
            <person name="Sun Q."/>
            <person name="Kim S."/>
        </authorList>
    </citation>
    <scope>NUCLEOTIDE SEQUENCE</scope>
    <source>
        <strain evidence="2">KCTC 42731</strain>
    </source>
</reference>
<accession>A0A919ENW7</accession>
<evidence type="ECO:0000313" key="3">
    <source>
        <dbReference type="Proteomes" id="UP000623842"/>
    </source>
</evidence>
<comment type="caution">
    <text evidence="2">The sequence shown here is derived from an EMBL/GenBank/DDBJ whole genome shotgun (WGS) entry which is preliminary data.</text>
</comment>
<dbReference type="Proteomes" id="UP000623842">
    <property type="component" value="Unassembled WGS sequence"/>
</dbReference>
<organism evidence="2 3">
    <name type="scientific">Thalassotalea marina</name>
    <dbReference type="NCBI Taxonomy" id="1673741"/>
    <lineage>
        <taxon>Bacteria</taxon>
        <taxon>Pseudomonadati</taxon>
        <taxon>Pseudomonadota</taxon>
        <taxon>Gammaproteobacteria</taxon>
        <taxon>Alteromonadales</taxon>
        <taxon>Colwelliaceae</taxon>
        <taxon>Thalassotalea</taxon>
    </lineage>
</organism>
<reference evidence="2" key="1">
    <citation type="journal article" date="2014" name="Int. J. Syst. Evol. Microbiol.">
        <title>Complete genome sequence of Corynebacterium casei LMG S-19264T (=DSM 44701T), isolated from a smear-ripened cheese.</title>
        <authorList>
            <consortium name="US DOE Joint Genome Institute (JGI-PGF)"/>
            <person name="Walter F."/>
            <person name="Albersmeier A."/>
            <person name="Kalinowski J."/>
            <person name="Ruckert C."/>
        </authorList>
    </citation>
    <scope>NUCLEOTIDE SEQUENCE</scope>
    <source>
        <strain evidence="2">KCTC 42731</strain>
    </source>
</reference>
<dbReference type="AlphaFoldDB" id="A0A919ENW7"/>
<name>A0A919ENW7_9GAMM</name>
<feature type="chain" id="PRO_5037712184" description="DUF4426 domain-containing protein" evidence="1">
    <location>
        <begin position="18"/>
        <end position="136"/>
    </location>
</feature>
<proteinExistence type="predicted"/>
<feature type="signal peptide" evidence="1">
    <location>
        <begin position="1"/>
        <end position="17"/>
    </location>
</feature>
<dbReference type="EMBL" id="BNCK01000009">
    <property type="protein sequence ID" value="GHG03411.1"/>
    <property type="molecule type" value="Genomic_DNA"/>
</dbReference>
<evidence type="ECO:0000313" key="2">
    <source>
        <dbReference type="EMBL" id="GHG03411.1"/>
    </source>
</evidence>